<accession>F8N9F5</accession>
<organism evidence="1 2">
    <name type="scientific">Hallella multisaccharivorax DSM 17128</name>
    <dbReference type="NCBI Taxonomy" id="688246"/>
    <lineage>
        <taxon>Bacteria</taxon>
        <taxon>Pseudomonadati</taxon>
        <taxon>Bacteroidota</taxon>
        <taxon>Bacteroidia</taxon>
        <taxon>Bacteroidales</taxon>
        <taxon>Prevotellaceae</taxon>
        <taxon>Hallella</taxon>
    </lineage>
</organism>
<reference evidence="2" key="1">
    <citation type="journal article" date="2011" name="Stand. Genomic Sci.">
        <title>Non-contiguous finished genome sequence of the opportunistic oral pathogen Prevotella multisaccharivorax type strain (PPPA20).</title>
        <authorList>
            <person name="Pati A."/>
            <person name="Gronow S."/>
            <person name="Lu M."/>
            <person name="Lapidus A."/>
            <person name="Nolan M."/>
            <person name="Lucas S."/>
            <person name="Hammon N."/>
            <person name="Deshpande S."/>
            <person name="Cheng J.F."/>
            <person name="Tapia R."/>
            <person name="Han C."/>
            <person name="Goodwin L."/>
            <person name="Pitluck S."/>
            <person name="Liolios K."/>
            <person name="Pagani I."/>
            <person name="Mavromatis K."/>
            <person name="Mikhailova N."/>
            <person name="Huntemann M."/>
            <person name="Chen A."/>
            <person name="Palaniappan K."/>
            <person name="Land M."/>
            <person name="Hauser L."/>
            <person name="Detter J.C."/>
            <person name="Brambilla E.M."/>
            <person name="Rohde M."/>
            <person name="Goker M."/>
            <person name="Woyke T."/>
            <person name="Bristow J."/>
            <person name="Eisen J.A."/>
            <person name="Markowitz V."/>
            <person name="Hugenholtz P."/>
            <person name="Kyrpides N.C."/>
            <person name="Klenk H.P."/>
            <person name="Ivanova N."/>
        </authorList>
    </citation>
    <scope>NUCLEOTIDE SEQUENCE [LARGE SCALE GENOMIC DNA]</scope>
    <source>
        <strain evidence="2">DSM 17128</strain>
    </source>
</reference>
<evidence type="ECO:0008006" key="3">
    <source>
        <dbReference type="Google" id="ProtNLM"/>
    </source>
</evidence>
<keyword evidence="2" id="KW-1185">Reference proteome</keyword>
<proteinExistence type="predicted"/>
<dbReference type="STRING" id="688246.Premu_0183"/>
<dbReference type="AlphaFoldDB" id="F8N9F5"/>
<evidence type="ECO:0000313" key="1">
    <source>
        <dbReference type="EMBL" id="EGN55669.1"/>
    </source>
</evidence>
<evidence type="ECO:0000313" key="2">
    <source>
        <dbReference type="Proteomes" id="UP000002772"/>
    </source>
</evidence>
<gene>
    <name evidence="1" type="ORF">Premu_0183</name>
</gene>
<dbReference type="eggNOG" id="ENOG502ZMZT">
    <property type="taxonomic scope" value="Bacteria"/>
</dbReference>
<name>F8N9F5_9BACT</name>
<dbReference type="EMBL" id="GL945017">
    <property type="protein sequence ID" value="EGN55669.1"/>
    <property type="molecule type" value="Genomic_DNA"/>
</dbReference>
<dbReference type="HOGENOM" id="CLU_1460058_0_0_10"/>
<sequence length="185" mass="21524">MRNLLSFIIFLLSNLPFVQVSAQRHIMLYDPELNQPVRGFRIWTGRLPSDTTNVFGKAAIPEKFDTLLLSKPGYIALRIPSNLVKDTIPVIKDYNSIGEVVVYANRKSDFQEAVRKWTKEDRVEIALQHPITSINFNLSELLSAKRRRDKHNAKRMAKLFDRMDKTDDDPIIHSYRRAFQIDSKH</sequence>
<dbReference type="Proteomes" id="UP000002772">
    <property type="component" value="Unassembled WGS sequence"/>
</dbReference>
<protein>
    <recommendedName>
        <fullName evidence="3">DUF4369 domain-containing protein</fullName>
    </recommendedName>
</protein>